<comment type="caution">
    <text evidence="1">The sequence shown here is derived from an EMBL/GenBank/DDBJ whole genome shotgun (WGS) entry which is preliminary data.</text>
</comment>
<evidence type="ECO:0000313" key="1">
    <source>
        <dbReference type="EMBL" id="KAI4860394.1"/>
    </source>
</evidence>
<accession>A0ACB9YLX7</accession>
<name>A0ACB9YLX7_9PEZI</name>
<proteinExistence type="predicted"/>
<sequence length="323" mass="36032">MYSLKYTGGRQLDPNCRPKSQQTPTDAGSCQWLKGRREQDRMSIVGGGVALERRREQDRNEALSRCSVDGEEQVHPSVVEKGARRRGAKARPRLSVVQGLELWREQDHNEHCRRLGARRTARTRGRNRAVVDGILAGEDKTGQELPDARRAAENGAATRHWRDGCSTVRRGQDRSRDLVENMYKLEGRREPGPGRDIVETTRSSSNTQNQPFAEPESLSRGYYAQEISSDTASRLPTRGFLGVGSPPFTRRFLRIPRAEKVFRSGDLPANPSQTSGQLPLERFRSHTGAGSKLDAAKKRLMSYSTAVGGQTLRCLHPSSARAE</sequence>
<gene>
    <name evidence="1" type="ORF">F4820DRAFT_465742</name>
</gene>
<protein>
    <submittedName>
        <fullName evidence="1">Uncharacterized protein</fullName>
    </submittedName>
</protein>
<dbReference type="Proteomes" id="UP001497700">
    <property type="component" value="Unassembled WGS sequence"/>
</dbReference>
<evidence type="ECO:0000313" key="2">
    <source>
        <dbReference type="Proteomes" id="UP001497700"/>
    </source>
</evidence>
<organism evidence="1 2">
    <name type="scientific">Hypoxylon rubiginosum</name>
    <dbReference type="NCBI Taxonomy" id="110542"/>
    <lineage>
        <taxon>Eukaryota</taxon>
        <taxon>Fungi</taxon>
        <taxon>Dikarya</taxon>
        <taxon>Ascomycota</taxon>
        <taxon>Pezizomycotina</taxon>
        <taxon>Sordariomycetes</taxon>
        <taxon>Xylariomycetidae</taxon>
        <taxon>Xylariales</taxon>
        <taxon>Hypoxylaceae</taxon>
        <taxon>Hypoxylon</taxon>
    </lineage>
</organism>
<dbReference type="EMBL" id="MU393588">
    <property type="protein sequence ID" value="KAI4860394.1"/>
    <property type="molecule type" value="Genomic_DNA"/>
</dbReference>
<reference evidence="1 2" key="1">
    <citation type="journal article" date="2022" name="New Phytol.">
        <title>Ecological generalism drives hyperdiversity of secondary metabolite gene clusters in xylarialean endophytes.</title>
        <authorList>
            <person name="Franco M.E.E."/>
            <person name="Wisecaver J.H."/>
            <person name="Arnold A.E."/>
            <person name="Ju Y.M."/>
            <person name="Slot J.C."/>
            <person name="Ahrendt S."/>
            <person name="Moore L.P."/>
            <person name="Eastman K.E."/>
            <person name="Scott K."/>
            <person name="Konkel Z."/>
            <person name="Mondo S.J."/>
            <person name="Kuo A."/>
            <person name="Hayes R.D."/>
            <person name="Haridas S."/>
            <person name="Andreopoulos B."/>
            <person name="Riley R."/>
            <person name="LaButti K."/>
            <person name="Pangilinan J."/>
            <person name="Lipzen A."/>
            <person name="Amirebrahimi M."/>
            <person name="Yan J."/>
            <person name="Adam C."/>
            <person name="Keymanesh K."/>
            <person name="Ng V."/>
            <person name="Louie K."/>
            <person name="Northen T."/>
            <person name="Drula E."/>
            <person name="Henrissat B."/>
            <person name="Hsieh H.M."/>
            <person name="Youens-Clark K."/>
            <person name="Lutzoni F."/>
            <person name="Miadlikowska J."/>
            <person name="Eastwood D.C."/>
            <person name="Hamelin R.C."/>
            <person name="Grigoriev I.V."/>
            <person name="U'Ren J.M."/>
        </authorList>
    </citation>
    <scope>NUCLEOTIDE SEQUENCE [LARGE SCALE GENOMIC DNA]</scope>
    <source>
        <strain evidence="1 2">CBS 119005</strain>
    </source>
</reference>
<keyword evidence="2" id="KW-1185">Reference proteome</keyword>